<dbReference type="EMBL" id="JAUKUD010000007">
    <property type="protein sequence ID" value="KAK0737931.1"/>
    <property type="molecule type" value="Genomic_DNA"/>
</dbReference>
<feature type="transmembrane region" description="Helical" evidence="1">
    <location>
        <begin position="28"/>
        <end position="51"/>
    </location>
</feature>
<name>A0AA40EHC5_9PEZI</name>
<dbReference type="Proteomes" id="UP001172155">
    <property type="component" value="Unassembled WGS sequence"/>
</dbReference>
<keyword evidence="3" id="KW-1185">Reference proteome</keyword>
<proteinExistence type="predicted"/>
<evidence type="ECO:0000313" key="2">
    <source>
        <dbReference type="EMBL" id="KAK0737931.1"/>
    </source>
</evidence>
<evidence type="ECO:0000256" key="1">
    <source>
        <dbReference type="SAM" id="Phobius"/>
    </source>
</evidence>
<feature type="transmembrane region" description="Helical" evidence="1">
    <location>
        <begin position="63"/>
        <end position="86"/>
    </location>
</feature>
<organism evidence="2 3">
    <name type="scientific">Schizothecium vesticola</name>
    <dbReference type="NCBI Taxonomy" id="314040"/>
    <lineage>
        <taxon>Eukaryota</taxon>
        <taxon>Fungi</taxon>
        <taxon>Dikarya</taxon>
        <taxon>Ascomycota</taxon>
        <taxon>Pezizomycotina</taxon>
        <taxon>Sordariomycetes</taxon>
        <taxon>Sordariomycetidae</taxon>
        <taxon>Sordariales</taxon>
        <taxon>Schizotheciaceae</taxon>
        <taxon>Schizothecium</taxon>
    </lineage>
</organism>
<keyword evidence="1" id="KW-0472">Membrane</keyword>
<comment type="caution">
    <text evidence="2">The sequence shown here is derived from an EMBL/GenBank/DDBJ whole genome shotgun (WGS) entry which is preliminary data.</text>
</comment>
<keyword evidence="1" id="KW-1133">Transmembrane helix</keyword>
<gene>
    <name evidence="2" type="ORF">B0T18DRAFT_333599</name>
</gene>
<protein>
    <submittedName>
        <fullName evidence="2">Uncharacterized protein</fullName>
    </submittedName>
</protein>
<reference evidence="2" key="1">
    <citation type="submission" date="2023-06" db="EMBL/GenBank/DDBJ databases">
        <title>Genome-scale phylogeny and comparative genomics of the fungal order Sordariales.</title>
        <authorList>
            <consortium name="Lawrence Berkeley National Laboratory"/>
            <person name="Hensen N."/>
            <person name="Bonometti L."/>
            <person name="Westerberg I."/>
            <person name="Brannstrom I.O."/>
            <person name="Guillou S."/>
            <person name="Cros-Aarteil S."/>
            <person name="Calhoun S."/>
            <person name="Haridas S."/>
            <person name="Kuo A."/>
            <person name="Mondo S."/>
            <person name="Pangilinan J."/>
            <person name="Riley R."/>
            <person name="LaButti K."/>
            <person name="Andreopoulos B."/>
            <person name="Lipzen A."/>
            <person name="Chen C."/>
            <person name="Yanf M."/>
            <person name="Daum C."/>
            <person name="Ng V."/>
            <person name="Clum A."/>
            <person name="Steindorff A."/>
            <person name="Ohm R."/>
            <person name="Martin F."/>
            <person name="Silar P."/>
            <person name="Natvig D."/>
            <person name="Lalanne C."/>
            <person name="Gautier V."/>
            <person name="Ament-velasquez S.L."/>
            <person name="Kruys A."/>
            <person name="Hutchinson M.I."/>
            <person name="Powell A.J."/>
            <person name="Barry K."/>
            <person name="Miller A.N."/>
            <person name="Grigoriev I.V."/>
            <person name="Debuchy R."/>
            <person name="Gladieux P."/>
            <person name="Thoren M.H."/>
            <person name="Johannesson H."/>
        </authorList>
    </citation>
    <scope>NUCLEOTIDE SEQUENCE</scope>
    <source>
        <strain evidence="2">SMH3187-1</strain>
    </source>
</reference>
<sequence length="89" mass="9596">MGQNLSLNEDLKDTSGARLSEPDRVADIILGIMWAGSAYGIGMIYCAVALLSRWSGKDGERDANFFSVLAAFVLSVGWPLILIYLARSG</sequence>
<accession>A0AA40EHC5</accession>
<evidence type="ECO:0000313" key="3">
    <source>
        <dbReference type="Proteomes" id="UP001172155"/>
    </source>
</evidence>
<keyword evidence="1" id="KW-0812">Transmembrane</keyword>
<dbReference type="AlphaFoldDB" id="A0AA40EHC5"/>